<dbReference type="InterPro" id="IPR043038">
    <property type="entry name" value="VbhA_sf"/>
</dbReference>
<sequence>MIDKETQRRREENLGLAIASGRLEGNSPSKEFLYDANQYAKGFITSDEFVARMRSRYSVTD</sequence>
<dbReference type="InterPro" id="IPR041535">
    <property type="entry name" value="VbhA"/>
</dbReference>
<organism evidence="2 3">
    <name type="scientific">Gardnerella vaginalis</name>
    <dbReference type="NCBI Taxonomy" id="2702"/>
    <lineage>
        <taxon>Bacteria</taxon>
        <taxon>Bacillati</taxon>
        <taxon>Actinomycetota</taxon>
        <taxon>Actinomycetes</taxon>
        <taxon>Bifidobacteriales</taxon>
        <taxon>Bifidobacteriaceae</taxon>
        <taxon>Gardnerella</taxon>
    </lineage>
</organism>
<dbReference type="OrthoDB" id="3194847at2"/>
<dbReference type="AlphaFoldDB" id="A0A133NUT3"/>
<dbReference type="InterPro" id="IPR033788">
    <property type="entry name" value="VbhA-like"/>
</dbReference>
<dbReference type="RefSeq" id="WP_064347330.1">
    <property type="nucleotide sequence ID" value="NZ_KQ956862.1"/>
</dbReference>
<feature type="domain" description="Antitoxin VbhA" evidence="1">
    <location>
        <begin position="13"/>
        <end position="56"/>
    </location>
</feature>
<comment type="caution">
    <text evidence="2">The sequence shown here is derived from an EMBL/GenBank/DDBJ whole genome shotgun (WGS) entry which is preliminary data.</text>
</comment>
<dbReference type="Gene3D" id="1.10.8.1050">
    <property type="entry name" value="Antitoxin VbhA-like"/>
    <property type="match status" value="1"/>
</dbReference>
<dbReference type="EMBL" id="LRQB01000053">
    <property type="protein sequence ID" value="KXA20041.1"/>
    <property type="molecule type" value="Genomic_DNA"/>
</dbReference>
<evidence type="ECO:0000313" key="2">
    <source>
        <dbReference type="EMBL" id="KXA20041.1"/>
    </source>
</evidence>
<reference evidence="2 3" key="1">
    <citation type="submission" date="2016-01" db="EMBL/GenBank/DDBJ databases">
        <authorList>
            <person name="Oliw E.H."/>
        </authorList>
    </citation>
    <scope>NUCLEOTIDE SEQUENCE [LARGE SCALE GENOMIC DNA]</scope>
    <source>
        <strain evidence="2 3">PSS_7772B</strain>
    </source>
</reference>
<dbReference type="PATRIC" id="fig|2702.100.peg.860"/>
<dbReference type="CDD" id="cd11586">
    <property type="entry name" value="VbhA_like"/>
    <property type="match status" value="1"/>
</dbReference>
<protein>
    <recommendedName>
        <fullName evidence="1">Antitoxin VbhA domain-containing protein</fullName>
    </recommendedName>
</protein>
<gene>
    <name evidence="2" type="ORF">HMPREF3208_00880</name>
</gene>
<evidence type="ECO:0000259" key="1">
    <source>
        <dbReference type="Pfam" id="PF18495"/>
    </source>
</evidence>
<dbReference type="Proteomes" id="UP000070687">
    <property type="component" value="Unassembled WGS sequence"/>
</dbReference>
<proteinExistence type="predicted"/>
<dbReference type="Pfam" id="PF18495">
    <property type="entry name" value="VbhA"/>
    <property type="match status" value="1"/>
</dbReference>
<name>A0A133NUT3_GARVA</name>
<evidence type="ECO:0000313" key="3">
    <source>
        <dbReference type="Proteomes" id="UP000070687"/>
    </source>
</evidence>
<accession>A0A133NUT3</accession>